<dbReference type="SUPFAM" id="SSF53756">
    <property type="entry name" value="UDP-Glycosyltransferase/glycogen phosphorylase"/>
    <property type="match status" value="1"/>
</dbReference>
<feature type="domain" description="Glycosyl transferase family 1" evidence="1">
    <location>
        <begin position="199"/>
        <end position="345"/>
    </location>
</feature>
<dbReference type="InterPro" id="IPR028098">
    <property type="entry name" value="Glyco_trans_4-like_N"/>
</dbReference>
<dbReference type="GO" id="GO:0016757">
    <property type="term" value="F:glycosyltransferase activity"/>
    <property type="evidence" value="ECO:0007669"/>
    <property type="project" value="UniProtKB-KW"/>
</dbReference>
<protein>
    <submittedName>
        <fullName evidence="3">Glycosyltransferase</fullName>
        <ecNumber evidence="3">2.4.-.-</ecNumber>
    </submittedName>
</protein>
<reference evidence="3 4" key="1">
    <citation type="submission" date="2021-11" db="EMBL/GenBank/DDBJ databases">
        <title>Genomic of Niabella pedocola.</title>
        <authorList>
            <person name="Wu T."/>
        </authorList>
    </citation>
    <scope>NUCLEOTIDE SEQUENCE [LARGE SCALE GENOMIC DNA]</scope>
    <source>
        <strain evidence="3 4">JCM 31011</strain>
    </source>
</reference>
<organism evidence="3 4">
    <name type="scientific">Niabella pedocola</name>
    <dbReference type="NCBI Taxonomy" id="1752077"/>
    <lineage>
        <taxon>Bacteria</taxon>
        <taxon>Pseudomonadati</taxon>
        <taxon>Bacteroidota</taxon>
        <taxon>Chitinophagia</taxon>
        <taxon>Chitinophagales</taxon>
        <taxon>Chitinophagaceae</taxon>
        <taxon>Niabella</taxon>
    </lineage>
</organism>
<dbReference type="EMBL" id="JAJNEC010000004">
    <property type="protein sequence ID" value="MCD2421984.1"/>
    <property type="molecule type" value="Genomic_DNA"/>
</dbReference>
<dbReference type="PANTHER" id="PTHR45947:SF15">
    <property type="entry name" value="TEICHURONIC ACID BIOSYNTHESIS GLYCOSYLTRANSFERASE TUAC-RELATED"/>
    <property type="match status" value="1"/>
</dbReference>
<keyword evidence="3" id="KW-0328">Glycosyltransferase</keyword>
<dbReference type="InterPro" id="IPR001296">
    <property type="entry name" value="Glyco_trans_1"/>
</dbReference>
<dbReference type="InterPro" id="IPR050194">
    <property type="entry name" value="Glycosyltransferase_grp1"/>
</dbReference>
<dbReference type="Gene3D" id="3.40.50.2000">
    <property type="entry name" value="Glycogen Phosphorylase B"/>
    <property type="match status" value="2"/>
</dbReference>
<gene>
    <name evidence="3" type="ORF">LQ567_04375</name>
</gene>
<keyword evidence="3" id="KW-0808">Transferase</keyword>
<comment type="caution">
    <text evidence="3">The sequence shown here is derived from an EMBL/GenBank/DDBJ whole genome shotgun (WGS) entry which is preliminary data.</text>
</comment>
<evidence type="ECO:0000259" key="1">
    <source>
        <dbReference type="Pfam" id="PF00534"/>
    </source>
</evidence>
<dbReference type="RefSeq" id="WP_231002888.1">
    <property type="nucleotide sequence ID" value="NZ_JAJNEC010000004.1"/>
</dbReference>
<dbReference type="Pfam" id="PF00534">
    <property type="entry name" value="Glycos_transf_1"/>
    <property type="match status" value="1"/>
</dbReference>
<accession>A0ABS8PML1</accession>
<dbReference type="EC" id="2.4.-.-" evidence="3"/>
<feature type="domain" description="Glycosyltransferase subfamily 4-like N-terminal" evidence="2">
    <location>
        <begin position="57"/>
        <end position="197"/>
    </location>
</feature>
<proteinExistence type="predicted"/>
<dbReference type="PANTHER" id="PTHR45947">
    <property type="entry name" value="SULFOQUINOVOSYL TRANSFERASE SQD2"/>
    <property type="match status" value="1"/>
</dbReference>
<evidence type="ECO:0000259" key="2">
    <source>
        <dbReference type="Pfam" id="PF13439"/>
    </source>
</evidence>
<dbReference type="Proteomes" id="UP001199816">
    <property type="component" value="Unassembled WGS sequence"/>
</dbReference>
<sequence length="381" mass="43354">MLKVLWLCSWYPNKRAPFEGDFVQRHAQAVSLYHQIHVIKVTPDPEGAGVTFELTESQEYPGLTEEHVYYPRKRGITGKLGSYFYWYHLYKKAIRRYIRTHGKPDLVHVHIPFKSGLIAQWIKKKYGIPYVVTEHWDGYNNVVDDNFYQRPRWFRSIVRNTFHKAAGFHSVSNYLVREINKLGKPVPAVVIPNVADTRIFFAKPKEQQQQFRCLHISSGAPKKNIDGIIRAFEQLPASVFSLSVIGLEPARNAFYRQQYPLIDWMGVQPYDIVARHLQDADLLIVFSDAENSPCVIGEALCCGVPVVSSDVGGISELISDQNGLMIQAGDEAALVKAIRLMKEHQHHYNPDAIAAAALGKFSYAVVGQQIGRWYQSLKDPS</sequence>
<evidence type="ECO:0000313" key="4">
    <source>
        <dbReference type="Proteomes" id="UP001199816"/>
    </source>
</evidence>
<evidence type="ECO:0000313" key="3">
    <source>
        <dbReference type="EMBL" id="MCD2421984.1"/>
    </source>
</evidence>
<name>A0ABS8PML1_9BACT</name>
<dbReference type="Pfam" id="PF13439">
    <property type="entry name" value="Glyco_transf_4"/>
    <property type="match status" value="1"/>
</dbReference>
<keyword evidence="4" id="KW-1185">Reference proteome</keyword>